<dbReference type="InterPro" id="IPR001017">
    <property type="entry name" value="DH_E1"/>
</dbReference>
<comment type="catalytic activity">
    <reaction evidence="4">
        <text>N(6)-[(R)-lipoyl]-L-lysyl-[protein] + 3-methyl-2-oxobutanoate + H(+) = N(6)-[(R)-S(8)-2-methylpropanoyldihydrolipoyl]-L-lysyl-[protein] + CO2</text>
        <dbReference type="Rhea" id="RHEA:13457"/>
        <dbReference type="Rhea" id="RHEA-COMP:10474"/>
        <dbReference type="Rhea" id="RHEA-COMP:10497"/>
        <dbReference type="ChEBI" id="CHEBI:11851"/>
        <dbReference type="ChEBI" id="CHEBI:15378"/>
        <dbReference type="ChEBI" id="CHEBI:16526"/>
        <dbReference type="ChEBI" id="CHEBI:83099"/>
        <dbReference type="ChEBI" id="CHEBI:83142"/>
        <dbReference type="EC" id="1.2.4.4"/>
    </reaction>
</comment>
<organism evidence="6 7">
    <name type="scientific">Kouleothrix aurantiaca</name>
    <dbReference type="NCBI Taxonomy" id="186479"/>
    <lineage>
        <taxon>Bacteria</taxon>
        <taxon>Bacillati</taxon>
        <taxon>Chloroflexota</taxon>
        <taxon>Chloroflexia</taxon>
        <taxon>Chloroflexales</taxon>
        <taxon>Roseiflexineae</taxon>
        <taxon>Roseiflexaceae</taxon>
        <taxon>Kouleothrix</taxon>
    </lineage>
</organism>
<dbReference type="GO" id="GO:0003863">
    <property type="term" value="F:branched-chain 2-oxo acid dehydrogenase activity"/>
    <property type="evidence" value="ECO:0007669"/>
    <property type="project" value="UniProtKB-EC"/>
</dbReference>
<feature type="non-terminal residue" evidence="6">
    <location>
        <position position="220"/>
    </location>
</feature>
<dbReference type="EMBL" id="LJCR01002990">
    <property type="protein sequence ID" value="KPV48053.1"/>
    <property type="molecule type" value="Genomic_DNA"/>
</dbReference>
<evidence type="ECO:0000313" key="6">
    <source>
        <dbReference type="EMBL" id="KPV48053.1"/>
    </source>
</evidence>
<keyword evidence="3 4" id="KW-0786">Thiamine pyrophosphate</keyword>
<dbReference type="Pfam" id="PF00676">
    <property type="entry name" value="E1_dh"/>
    <property type="match status" value="1"/>
</dbReference>
<evidence type="ECO:0000256" key="2">
    <source>
        <dbReference type="ARBA" id="ARBA00023002"/>
    </source>
</evidence>
<comment type="caution">
    <text evidence="6">The sequence shown here is derived from an EMBL/GenBank/DDBJ whole genome shotgun (WGS) entry which is preliminary data.</text>
</comment>
<dbReference type="SUPFAM" id="SSF52518">
    <property type="entry name" value="Thiamin diphosphate-binding fold (THDP-binding)"/>
    <property type="match status" value="1"/>
</dbReference>
<evidence type="ECO:0000256" key="3">
    <source>
        <dbReference type="ARBA" id="ARBA00023052"/>
    </source>
</evidence>
<evidence type="ECO:0000256" key="4">
    <source>
        <dbReference type="RuleBase" id="RU365014"/>
    </source>
</evidence>
<proteinExistence type="inferred from homology"/>
<sequence length="220" mass="23363">MNEPAPAAHDLQGDHGALGLSDAQVLAALRGMIQSRTVDDRLWLLSRQGKAHFVITSAGHEATQFGCGLALHAGRDYVVPYYRDMALALALGQTPRDIFLHALGRADDPSSGGRQMFGHFNSRALRIVSGSSSVGSHPIHAVGLAWALRITREAGVAAMTFFGEGATAEGAWHEAMTIAGIHQLPVVFVCENNQYAISVPQRREVPVADVAAKAAGYGMP</sequence>
<feature type="domain" description="Dehydrogenase E1 component" evidence="5">
    <location>
        <begin position="32"/>
        <end position="220"/>
    </location>
</feature>
<evidence type="ECO:0000256" key="1">
    <source>
        <dbReference type="ARBA" id="ARBA00001964"/>
    </source>
</evidence>
<dbReference type="InterPro" id="IPR029061">
    <property type="entry name" value="THDP-binding"/>
</dbReference>
<gene>
    <name evidence="6" type="ORF">SE17_40135</name>
</gene>
<dbReference type="PANTHER" id="PTHR43380">
    <property type="entry name" value="2-OXOISOVALERATE DEHYDROGENASE SUBUNIT ALPHA, MITOCHONDRIAL"/>
    <property type="match status" value="1"/>
</dbReference>
<name>A0A0N8PQT9_9CHLR</name>
<keyword evidence="2 4" id="KW-0560">Oxidoreductase</keyword>
<comment type="function">
    <text evidence="4">The branched-chain alpha-keto dehydrogenase complex catalyzes the overall conversion of alpha-keto acids to acyl-CoA and CO(2). It contains multiple copies of three enzymatic components: branched-chain alpha-keto acid decarboxylase (E1), lipoamide acyltransferase (E2) and lipoamide dehydrogenase (E3).</text>
</comment>
<keyword evidence="7" id="KW-1185">Reference proteome</keyword>
<dbReference type="PANTHER" id="PTHR43380:SF1">
    <property type="entry name" value="2-OXOISOVALERATE DEHYDROGENASE SUBUNIT ALPHA, MITOCHONDRIAL"/>
    <property type="match status" value="1"/>
</dbReference>
<dbReference type="CDD" id="cd02000">
    <property type="entry name" value="TPP_E1_PDC_ADC_BCADC"/>
    <property type="match status" value="1"/>
</dbReference>
<evidence type="ECO:0000259" key="5">
    <source>
        <dbReference type="Pfam" id="PF00676"/>
    </source>
</evidence>
<accession>A0A0N8PQT9</accession>
<dbReference type="Proteomes" id="UP000050509">
    <property type="component" value="Unassembled WGS sequence"/>
</dbReference>
<reference evidence="6 7" key="1">
    <citation type="submission" date="2015-09" db="EMBL/GenBank/DDBJ databases">
        <title>Draft genome sequence of Kouleothrix aurantiaca JCM 19913.</title>
        <authorList>
            <person name="Hemp J."/>
        </authorList>
    </citation>
    <scope>NUCLEOTIDE SEQUENCE [LARGE SCALE GENOMIC DNA]</scope>
    <source>
        <strain evidence="6 7">COM-B</strain>
    </source>
</reference>
<dbReference type="AlphaFoldDB" id="A0A0N8PQT9"/>
<dbReference type="Gene3D" id="3.40.50.970">
    <property type="match status" value="1"/>
</dbReference>
<comment type="cofactor">
    <cofactor evidence="1 4">
        <name>thiamine diphosphate</name>
        <dbReference type="ChEBI" id="CHEBI:58937"/>
    </cofactor>
</comment>
<dbReference type="PATRIC" id="fig|186479.3.peg.6202"/>
<protein>
    <recommendedName>
        <fullName evidence="4">2-oxoisovalerate dehydrogenase subunit alpha</fullName>
        <ecNumber evidence="4">1.2.4.4</ecNumber>
    </recommendedName>
    <alternativeName>
        <fullName evidence="4">Branched-chain alpha-keto acid dehydrogenase E1 component alpha chain</fullName>
    </alternativeName>
</protein>
<dbReference type="InterPro" id="IPR050771">
    <property type="entry name" value="Alpha-ketoacid_DH_E1_comp"/>
</dbReference>
<comment type="similarity">
    <text evidence="4">Belongs to the BCKDHA family.</text>
</comment>
<dbReference type="EC" id="1.2.4.4" evidence="4"/>
<evidence type="ECO:0000313" key="7">
    <source>
        <dbReference type="Proteomes" id="UP000050509"/>
    </source>
</evidence>
<dbReference type="GO" id="GO:0009083">
    <property type="term" value="P:branched-chain amino acid catabolic process"/>
    <property type="evidence" value="ECO:0007669"/>
    <property type="project" value="TreeGrafter"/>
</dbReference>